<accession>A0A845GZZ5</accession>
<name>A0A845GZZ5_9BURK</name>
<organism evidence="1 2">
    <name type="scientific">Duganella vulcania</name>
    <dbReference type="NCBI Taxonomy" id="2692166"/>
    <lineage>
        <taxon>Bacteria</taxon>
        <taxon>Pseudomonadati</taxon>
        <taxon>Pseudomonadota</taxon>
        <taxon>Betaproteobacteria</taxon>
        <taxon>Burkholderiales</taxon>
        <taxon>Oxalobacteraceae</taxon>
        <taxon>Telluria group</taxon>
        <taxon>Duganella</taxon>
    </lineage>
</organism>
<dbReference type="InterPro" id="IPR038763">
    <property type="entry name" value="DHH_sf"/>
</dbReference>
<comment type="caution">
    <text evidence="1">The sequence shown here is derived from an EMBL/GenBank/DDBJ whole genome shotgun (WGS) entry which is preliminary data.</text>
</comment>
<dbReference type="EMBL" id="WWCX01000151">
    <property type="protein sequence ID" value="MYM98808.1"/>
    <property type="molecule type" value="Genomic_DNA"/>
</dbReference>
<evidence type="ECO:0008006" key="3">
    <source>
        <dbReference type="Google" id="ProtNLM"/>
    </source>
</evidence>
<gene>
    <name evidence="1" type="ORF">GTP90_33700</name>
</gene>
<dbReference type="RefSeq" id="WP_161087599.1">
    <property type="nucleotide sequence ID" value="NZ_WWCX01000151.1"/>
</dbReference>
<protein>
    <recommendedName>
        <fullName evidence="3">Acetyltransferase</fullName>
    </recommendedName>
</protein>
<proteinExistence type="predicted"/>
<sequence>MTHHDVFNGDADGIFALHQLRLDTPLQAELITGVKREIELLQRVPHGCQGQVTVLDISLDCNAAALRRVLDGGASVAYFDHHSADCAFTHPRLRLHCDGSPEVCTSILVDRHLRGRHRPWAVAAAFGDNLAGPAQQLADSLGLDAAAVAALAQLGKVVNYNAYGESEHDLHIAPAALYRALGGYAQPLEFIAGSEIYRMLCAGYRDDCARLQGLRPHAEHDAGAVYILPASPWARRISGVLANQLAAERSGASFAVLNERDDGSYLVSVRSGAPLAHSACGFCQQFDSGGGRKAAAGINRLPASELGRFMDSFRRYFTTPHDLILQKE</sequence>
<dbReference type="Proteomes" id="UP000447355">
    <property type="component" value="Unassembled WGS sequence"/>
</dbReference>
<evidence type="ECO:0000313" key="2">
    <source>
        <dbReference type="Proteomes" id="UP000447355"/>
    </source>
</evidence>
<evidence type="ECO:0000313" key="1">
    <source>
        <dbReference type="EMBL" id="MYM98808.1"/>
    </source>
</evidence>
<dbReference type="AlphaFoldDB" id="A0A845GZZ5"/>
<reference evidence="1" key="1">
    <citation type="submission" date="2019-12" db="EMBL/GenBank/DDBJ databases">
        <title>Novel species isolated from a subtropical stream in China.</title>
        <authorList>
            <person name="Lu H."/>
        </authorList>
    </citation>
    <scope>NUCLEOTIDE SEQUENCE [LARGE SCALE GENOMIC DNA]</scope>
    <source>
        <strain evidence="1">FT81W</strain>
    </source>
</reference>
<dbReference type="SUPFAM" id="SSF64182">
    <property type="entry name" value="DHH phosphoesterases"/>
    <property type="match status" value="1"/>
</dbReference>